<evidence type="ECO:0000313" key="2">
    <source>
        <dbReference type="Proteomes" id="UP001055712"/>
    </source>
</evidence>
<dbReference type="EMBL" id="SIDB01000001">
    <property type="protein sequence ID" value="KAI3439010.1"/>
    <property type="molecule type" value="Genomic_DNA"/>
</dbReference>
<sequence length="111" mass="11846">MCRRRIVISNRDVGATWCAQVALEGIVRTLASIAAILGCTRPSQAPTRPARFPPGRPSRAALVVLCSLDPHEGPHSPNPRPLLRFQDPASATDSALPWIQGVFTQPPTASG</sequence>
<protein>
    <submittedName>
        <fullName evidence="1">Uncharacterized protein</fullName>
    </submittedName>
</protein>
<evidence type="ECO:0000313" key="1">
    <source>
        <dbReference type="EMBL" id="KAI3439010.1"/>
    </source>
</evidence>
<name>A0A9D4U027_CHLVU</name>
<dbReference type="AlphaFoldDB" id="A0A9D4U027"/>
<organism evidence="1 2">
    <name type="scientific">Chlorella vulgaris</name>
    <name type="common">Green alga</name>
    <dbReference type="NCBI Taxonomy" id="3077"/>
    <lineage>
        <taxon>Eukaryota</taxon>
        <taxon>Viridiplantae</taxon>
        <taxon>Chlorophyta</taxon>
        <taxon>core chlorophytes</taxon>
        <taxon>Trebouxiophyceae</taxon>
        <taxon>Chlorellales</taxon>
        <taxon>Chlorellaceae</taxon>
        <taxon>Chlorella clade</taxon>
        <taxon>Chlorella</taxon>
    </lineage>
</organism>
<gene>
    <name evidence="1" type="ORF">D9Q98_001422</name>
</gene>
<dbReference type="Proteomes" id="UP001055712">
    <property type="component" value="Unassembled WGS sequence"/>
</dbReference>
<comment type="caution">
    <text evidence="1">The sequence shown here is derived from an EMBL/GenBank/DDBJ whole genome shotgun (WGS) entry which is preliminary data.</text>
</comment>
<accession>A0A9D4U027</accession>
<keyword evidence="2" id="KW-1185">Reference proteome</keyword>
<reference evidence="1" key="1">
    <citation type="journal article" date="2019" name="Plant J.">
        <title>Chlorella vulgaris genome assembly and annotation reveals the molecular basis for metabolic acclimation to high light conditions.</title>
        <authorList>
            <person name="Cecchin M."/>
            <person name="Marcolungo L."/>
            <person name="Rossato M."/>
            <person name="Girolomoni L."/>
            <person name="Cosentino E."/>
            <person name="Cuine S."/>
            <person name="Li-Beisson Y."/>
            <person name="Delledonne M."/>
            <person name="Ballottari M."/>
        </authorList>
    </citation>
    <scope>NUCLEOTIDE SEQUENCE</scope>
    <source>
        <strain evidence="1">211/11P</strain>
    </source>
</reference>
<proteinExistence type="predicted"/>
<reference evidence="1" key="2">
    <citation type="submission" date="2020-11" db="EMBL/GenBank/DDBJ databases">
        <authorList>
            <person name="Cecchin M."/>
            <person name="Marcolungo L."/>
            <person name="Rossato M."/>
            <person name="Girolomoni L."/>
            <person name="Cosentino E."/>
            <person name="Cuine S."/>
            <person name="Li-Beisson Y."/>
            <person name="Delledonne M."/>
            <person name="Ballottari M."/>
        </authorList>
    </citation>
    <scope>NUCLEOTIDE SEQUENCE</scope>
    <source>
        <strain evidence="1">211/11P</strain>
        <tissue evidence="1">Whole cell</tissue>
    </source>
</reference>